<dbReference type="Proteomes" id="UP000054995">
    <property type="component" value="Unassembled WGS sequence"/>
</dbReference>
<dbReference type="EMBL" id="JYDT01000129">
    <property type="protein sequence ID" value="KRY83843.1"/>
    <property type="molecule type" value="Genomic_DNA"/>
</dbReference>
<keyword evidence="2" id="KW-1185">Reference proteome</keyword>
<evidence type="ECO:0000313" key="1">
    <source>
        <dbReference type="EMBL" id="KRY83843.1"/>
    </source>
</evidence>
<accession>A0A0V1FEY3</accession>
<dbReference type="AlphaFoldDB" id="A0A0V1FEY3"/>
<evidence type="ECO:0000313" key="2">
    <source>
        <dbReference type="Proteomes" id="UP000054995"/>
    </source>
</evidence>
<proteinExistence type="predicted"/>
<name>A0A0V1FEY3_TRIPS</name>
<comment type="caution">
    <text evidence="1">The sequence shown here is derived from an EMBL/GenBank/DDBJ whole genome shotgun (WGS) entry which is preliminary data.</text>
</comment>
<protein>
    <submittedName>
        <fullName evidence="1">Uncharacterized protein</fullName>
    </submittedName>
</protein>
<reference evidence="1 2" key="1">
    <citation type="submission" date="2015-01" db="EMBL/GenBank/DDBJ databases">
        <title>Evolution of Trichinella species and genotypes.</title>
        <authorList>
            <person name="Korhonen P.K."/>
            <person name="Edoardo P."/>
            <person name="Giuseppe L.R."/>
            <person name="Gasser R.B."/>
        </authorList>
    </citation>
    <scope>NUCLEOTIDE SEQUENCE [LARGE SCALE GENOMIC DNA]</scope>
    <source>
        <strain evidence="1">ISS470</strain>
    </source>
</reference>
<sequence length="107" mass="11559">MACNRCTLITHNVTIEAVLQITSIDIQKRHISKPKGQLPSVNSIIKASGITTVPTINRVNNAGKTAISILLISGTVLLLKLLANADICIMAFNVRHRNPAFSSSRIL</sequence>
<gene>
    <name evidence="1" type="ORF">T4D_1367</name>
</gene>
<organism evidence="1 2">
    <name type="scientific">Trichinella pseudospiralis</name>
    <name type="common">Parasitic roundworm</name>
    <dbReference type="NCBI Taxonomy" id="6337"/>
    <lineage>
        <taxon>Eukaryota</taxon>
        <taxon>Metazoa</taxon>
        <taxon>Ecdysozoa</taxon>
        <taxon>Nematoda</taxon>
        <taxon>Enoplea</taxon>
        <taxon>Dorylaimia</taxon>
        <taxon>Trichinellida</taxon>
        <taxon>Trichinellidae</taxon>
        <taxon>Trichinella</taxon>
    </lineage>
</organism>